<evidence type="ECO:0000256" key="3">
    <source>
        <dbReference type="ARBA" id="ARBA00022553"/>
    </source>
</evidence>
<dbReference type="InterPro" id="IPR035965">
    <property type="entry name" value="PAS-like_dom_sf"/>
</dbReference>
<keyword evidence="5 9" id="KW-0418">Kinase</keyword>
<proteinExistence type="predicted"/>
<dbReference type="Gene3D" id="3.30.450.20">
    <property type="entry name" value="PAS domain"/>
    <property type="match status" value="1"/>
</dbReference>
<dbReference type="GO" id="GO:0005886">
    <property type="term" value="C:plasma membrane"/>
    <property type="evidence" value="ECO:0007669"/>
    <property type="project" value="TreeGrafter"/>
</dbReference>
<dbReference type="KEGG" id="salo:EF888_05590"/>
<evidence type="ECO:0000259" key="7">
    <source>
        <dbReference type="PROSITE" id="PS50109"/>
    </source>
</evidence>
<dbReference type="Gene3D" id="3.30.565.10">
    <property type="entry name" value="Histidine kinase-like ATPase, C-terminal domain"/>
    <property type="match status" value="1"/>
</dbReference>
<dbReference type="PANTHER" id="PTHR43047:SF9">
    <property type="entry name" value="HISTIDINE KINASE"/>
    <property type="match status" value="1"/>
</dbReference>
<protein>
    <recommendedName>
        <fullName evidence="2">histidine kinase</fullName>
        <ecNumber evidence="2">2.7.13.3</ecNumber>
    </recommendedName>
</protein>
<dbReference type="CDD" id="cd00075">
    <property type="entry name" value="HATPase"/>
    <property type="match status" value="1"/>
</dbReference>
<dbReference type="Gene3D" id="3.40.50.2300">
    <property type="match status" value="1"/>
</dbReference>
<evidence type="ECO:0000256" key="2">
    <source>
        <dbReference type="ARBA" id="ARBA00012438"/>
    </source>
</evidence>
<keyword evidence="10" id="KW-1185">Reference proteome</keyword>
<evidence type="ECO:0000256" key="6">
    <source>
        <dbReference type="PROSITE-ProRule" id="PRU00169"/>
    </source>
</evidence>
<evidence type="ECO:0000313" key="9">
    <source>
        <dbReference type="EMBL" id="PWK59010.1"/>
    </source>
</evidence>
<dbReference type="SUPFAM" id="SSF55785">
    <property type="entry name" value="PYP-like sensor domain (PAS domain)"/>
    <property type="match status" value="2"/>
</dbReference>
<dbReference type="SUPFAM" id="SSF47384">
    <property type="entry name" value="Homodimeric domain of signal transducing histidine kinase"/>
    <property type="match status" value="1"/>
</dbReference>
<dbReference type="CDD" id="cd00082">
    <property type="entry name" value="HisKA"/>
    <property type="match status" value="1"/>
</dbReference>
<dbReference type="PANTHER" id="PTHR43047">
    <property type="entry name" value="TWO-COMPONENT HISTIDINE PROTEIN KINASE"/>
    <property type="match status" value="1"/>
</dbReference>
<feature type="domain" description="Histidine kinase" evidence="7">
    <location>
        <begin position="379"/>
        <end position="589"/>
    </location>
</feature>
<dbReference type="InterPro" id="IPR004358">
    <property type="entry name" value="Sig_transdc_His_kin-like_C"/>
</dbReference>
<evidence type="ECO:0000256" key="5">
    <source>
        <dbReference type="ARBA" id="ARBA00022777"/>
    </source>
</evidence>
<dbReference type="GO" id="GO:0009927">
    <property type="term" value="F:histidine phosphotransfer kinase activity"/>
    <property type="evidence" value="ECO:0007669"/>
    <property type="project" value="TreeGrafter"/>
</dbReference>
<dbReference type="InterPro" id="IPR036097">
    <property type="entry name" value="HisK_dim/P_sf"/>
</dbReference>
<dbReference type="RefSeq" id="WP_109757841.1">
    <property type="nucleotide sequence ID" value="NZ_CP034588.1"/>
</dbReference>
<keyword evidence="4" id="KW-0808">Transferase</keyword>
<evidence type="ECO:0000259" key="8">
    <source>
        <dbReference type="PROSITE" id="PS50110"/>
    </source>
</evidence>
<keyword evidence="3 6" id="KW-0597">Phosphoprotein</keyword>
<feature type="domain" description="Response regulatory" evidence="8">
    <location>
        <begin position="609"/>
        <end position="725"/>
    </location>
</feature>
<evidence type="ECO:0000256" key="1">
    <source>
        <dbReference type="ARBA" id="ARBA00000085"/>
    </source>
</evidence>
<dbReference type="SMART" id="SM00388">
    <property type="entry name" value="HisKA"/>
    <property type="match status" value="1"/>
</dbReference>
<dbReference type="Pfam" id="PF02518">
    <property type="entry name" value="HATPase_c"/>
    <property type="match status" value="1"/>
</dbReference>
<dbReference type="InterPro" id="IPR011006">
    <property type="entry name" value="CheY-like_superfamily"/>
</dbReference>
<dbReference type="InterPro" id="IPR036890">
    <property type="entry name" value="HATPase_C_sf"/>
</dbReference>
<dbReference type="Pfam" id="PF00072">
    <property type="entry name" value="Response_reg"/>
    <property type="match status" value="1"/>
</dbReference>
<gene>
    <name evidence="9" type="ORF">C8D95_101831</name>
</gene>
<name>A0A316GI07_9RHOB</name>
<dbReference type="Pfam" id="PF12860">
    <property type="entry name" value="PAS_7"/>
    <property type="match status" value="2"/>
</dbReference>
<evidence type="ECO:0000256" key="4">
    <source>
        <dbReference type="ARBA" id="ARBA00022679"/>
    </source>
</evidence>
<dbReference type="SUPFAM" id="SSF55874">
    <property type="entry name" value="ATPase domain of HSP90 chaperone/DNA topoisomerase II/histidine kinase"/>
    <property type="match status" value="1"/>
</dbReference>
<reference evidence="9 10" key="1">
    <citation type="submission" date="2018-05" db="EMBL/GenBank/DDBJ databases">
        <title>Genomic Encyclopedia of Type Strains, Phase IV (KMG-IV): sequencing the most valuable type-strain genomes for metagenomic binning, comparative biology and taxonomic classification.</title>
        <authorList>
            <person name="Goeker M."/>
        </authorList>
    </citation>
    <scope>NUCLEOTIDE SEQUENCE [LARGE SCALE GENOMIC DNA]</scope>
    <source>
        <strain evidence="9 10">DSM 103371</strain>
    </source>
</reference>
<dbReference type="Pfam" id="PF00512">
    <property type="entry name" value="HisKA"/>
    <property type="match status" value="1"/>
</dbReference>
<dbReference type="InterPro" id="IPR003661">
    <property type="entry name" value="HisK_dim/P_dom"/>
</dbReference>
<dbReference type="SUPFAM" id="SSF52172">
    <property type="entry name" value="CheY-like"/>
    <property type="match status" value="1"/>
</dbReference>
<dbReference type="InterPro" id="IPR003594">
    <property type="entry name" value="HATPase_dom"/>
</dbReference>
<dbReference type="FunFam" id="3.30.565.10:FF:000049">
    <property type="entry name" value="Two-component sensor histidine kinase"/>
    <property type="match status" value="1"/>
</dbReference>
<dbReference type="EMBL" id="QGGV01000001">
    <property type="protein sequence ID" value="PWK59010.1"/>
    <property type="molecule type" value="Genomic_DNA"/>
</dbReference>
<dbReference type="InterPro" id="IPR001789">
    <property type="entry name" value="Sig_transdc_resp-reg_receiver"/>
</dbReference>
<comment type="caution">
    <text evidence="9">The sequence shown here is derived from an EMBL/GenBank/DDBJ whole genome shotgun (WGS) entry which is preliminary data.</text>
</comment>
<dbReference type="EC" id="2.7.13.3" evidence="2"/>
<dbReference type="SMART" id="SM00387">
    <property type="entry name" value="HATPase_c"/>
    <property type="match status" value="1"/>
</dbReference>
<dbReference type="AlphaFoldDB" id="A0A316GI07"/>
<feature type="modified residue" description="4-aspartylphosphate" evidence="6">
    <location>
        <position position="660"/>
    </location>
</feature>
<dbReference type="GO" id="GO:0000155">
    <property type="term" value="F:phosphorelay sensor kinase activity"/>
    <property type="evidence" value="ECO:0007669"/>
    <property type="project" value="InterPro"/>
</dbReference>
<evidence type="ECO:0000313" key="10">
    <source>
        <dbReference type="Proteomes" id="UP000245390"/>
    </source>
</evidence>
<dbReference type="CDD" id="cd00156">
    <property type="entry name" value="REC"/>
    <property type="match status" value="1"/>
</dbReference>
<dbReference type="InterPro" id="IPR005467">
    <property type="entry name" value="His_kinase_dom"/>
</dbReference>
<sequence>MRGLVMNAADSIERQNEKLLKITEVLMRRVEQVTNDGGAAYEHFQRAVMLEDQVRTRTRELETALDLLNQSNAQLSGAIRSAEAARNTLTDAIETVREGFGLFDEDDLLVLCNSRFAMFMPDIREHLRTGLSFEDYIDRASRSRFLNLPAGQTPRQWADRRRARHRDDHIVFNVSITGDRWVQISEHRTEAGQTVVLQTDVTDIMRIERRERSRILDNQSRLIGATLEHLDQGVCIFDNAGVLMGWNNRAAELLGMPLAALRLGTPLSSLLEQAAHFDLRPAGGPTIADWIAIEGARPPLAYEMTHPPGIVLKVDAREMPDRGFVVSFSDMTQERRAAAELRRAKETLERRVVERTLDLEDALTAAERANASKIRFVAAASHDLLQPLSAAKLFVSSLAEAPDGDTARIAAKTQNALESVESMIESLLAISKLETVETFEVGPVDLTRLLAQLRAEFAPAAAAKGLDLRVVGSSAWVESDRTYFRRIVQNLIGNAIRYTPSGKVLVGVRHRGGTVRIEVHDTGPGIPEESQEEIFKEFHRLDARASASEGLGLGLAIVDRACALLGHPLGLRSEVGRGSTFSVTAPLAVPPFVMRQTQAISHVADTGRLVLLIEDDDELREALELALGRRAHHVIDAPGIEAALALVADLDLLPDVCLVDYQLGDGTTAFDGLDRLRAGLPGVPLCMLTANRAPQVAERCAKEGMELIQKPVDLDTLDRALKRLAVGG</sequence>
<dbReference type="PRINTS" id="PR00344">
    <property type="entry name" value="BCTRLSENSOR"/>
</dbReference>
<accession>A0A316GI07</accession>
<organism evidence="9 10">
    <name type="scientific">Silicimonas algicola</name>
    <dbReference type="NCBI Taxonomy" id="1826607"/>
    <lineage>
        <taxon>Bacteria</taxon>
        <taxon>Pseudomonadati</taxon>
        <taxon>Pseudomonadota</taxon>
        <taxon>Alphaproteobacteria</taxon>
        <taxon>Rhodobacterales</taxon>
        <taxon>Paracoccaceae</taxon>
    </lineage>
</organism>
<dbReference type="PROSITE" id="PS50110">
    <property type="entry name" value="RESPONSE_REGULATORY"/>
    <property type="match status" value="1"/>
</dbReference>
<dbReference type="Gene3D" id="1.10.287.130">
    <property type="match status" value="1"/>
</dbReference>
<dbReference type="SMART" id="SM00448">
    <property type="entry name" value="REC"/>
    <property type="match status" value="1"/>
</dbReference>
<dbReference type="OrthoDB" id="9764438at2"/>
<dbReference type="PROSITE" id="PS50109">
    <property type="entry name" value="HIS_KIN"/>
    <property type="match status" value="1"/>
</dbReference>
<comment type="catalytic activity">
    <reaction evidence="1">
        <text>ATP + protein L-histidine = ADP + protein N-phospho-L-histidine.</text>
        <dbReference type="EC" id="2.7.13.3"/>
    </reaction>
</comment>
<dbReference type="Proteomes" id="UP000245390">
    <property type="component" value="Unassembled WGS sequence"/>
</dbReference>